<gene>
    <name evidence="4" type="ORF">CSSPJE1EN2_LOCUS13849</name>
</gene>
<dbReference type="Proteomes" id="UP001497522">
    <property type="component" value="Chromosome 2"/>
</dbReference>
<reference evidence="4 5" key="1">
    <citation type="submission" date="2024-03" db="EMBL/GenBank/DDBJ databases">
        <authorList>
            <consortium name="ELIXIR-Norway"/>
            <consortium name="Elixir Norway"/>
        </authorList>
    </citation>
    <scope>NUCLEOTIDE SEQUENCE [LARGE SCALE GENOMIC DNA]</scope>
</reference>
<name>A0ABP1B805_9BRYO</name>
<evidence type="ECO:0000313" key="5">
    <source>
        <dbReference type="Proteomes" id="UP001497522"/>
    </source>
</evidence>
<dbReference type="InterPro" id="IPR017998">
    <property type="entry name" value="Chaperone_TCP-1"/>
</dbReference>
<dbReference type="SUPFAM" id="SSF48592">
    <property type="entry name" value="GroEL equatorial domain-like"/>
    <property type="match status" value="1"/>
</dbReference>
<evidence type="ECO:0000256" key="1">
    <source>
        <dbReference type="ARBA" id="ARBA00022741"/>
    </source>
</evidence>
<organism evidence="4 5">
    <name type="scientific">Sphagnum jensenii</name>
    <dbReference type="NCBI Taxonomy" id="128206"/>
    <lineage>
        <taxon>Eukaryota</taxon>
        <taxon>Viridiplantae</taxon>
        <taxon>Streptophyta</taxon>
        <taxon>Embryophyta</taxon>
        <taxon>Bryophyta</taxon>
        <taxon>Sphagnophytina</taxon>
        <taxon>Sphagnopsida</taxon>
        <taxon>Sphagnales</taxon>
        <taxon>Sphagnaceae</taxon>
        <taxon>Sphagnum</taxon>
    </lineage>
</organism>
<keyword evidence="5" id="KW-1185">Reference proteome</keyword>
<keyword evidence="1" id="KW-0547">Nucleotide-binding</keyword>
<dbReference type="Pfam" id="PF00118">
    <property type="entry name" value="Cpn60_TCP1"/>
    <property type="match status" value="1"/>
</dbReference>
<evidence type="ECO:0000256" key="3">
    <source>
        <dbReference type="ARBA" id="ARBA00023186"/>
    </source>
</evidence>
<evidence type="ECO:0008006" key="6">
    <source>
        <dbReference type="Google" id="ProtNLM"/>
    </source>
</evidence>
<keyword evidence="3" id="KW-0143">Chaperone</keyword>
<evidence type="ECO:0000313" key="4">
    <source>
        <dbReference type="EMBL" id="CAK9871181.1"/>
    </source>
</evidence>
<sequence>MEKFAESLEVVPWILAENGGLNSTDMISSLYAAHAAGSLKAGVDIEQGGITDMTAADVWDLLTTKYWAIKLATGAACTVLWVDQIIMAKQAGGPKGRPADGGDED</sequence>
<dbReference type="Gene3D" id="1.10.560.10">
    <property type="entry name" value="GroEL-like equatorial domain"/>
    <property type="match status" value="1"/>
</dbReference>
<keyword evidence="2" id="KW-0067">ATP-binding</keyword>
<dbReference type="InterPro" id="IPR027413">
    <property type="entry name" value="GROEL-like_equatorial_sf"/>
</dbReference>
<accession>A0ABP1B805</accession>
<proteinExistence type="predicted"/>
<dbReference type="PANTHER" id="PTHR11353">
    <property type="entry name" value="CHAPERONIN"/>
    <property type="match status" value="1"/>
</dbReference>
<dbReference type="EMBL" id="OZ023703">
    <property type="protein sequence ID" value="CAK9871181.1"/>
    <property type="molecule type" value="Genomic_DNA"/>
</dbReference>
<dbReference type="InterPro" id="IPR002423">
    <property type="entry name" value="Cpn60/GroEL/TCP-1"/>
</dbReference>
<protein>
    <recommendedName>
        <fullName evidence="6">T-complex protein 1 subunit theta</fullName>
    </recommendedName>
</protein>
<evidence type="ECO:0000256" key="2">
    <source>
        <dbReference type="ARBA" id="ARBA00022840"/>
    </source>
</evidence>